<dbReference type="PANTHER" id="PTHR42887">
    <property type="entry name" value="OS12G0638800 PROTEIN"/>
    <property type="match status" value="1"/>
</dbReference>
<dbReference type="Pfam" id="PF22780">
    <property type="entry name" value="HI0933_like_1st"/>
    <property type="match status" value="1"/>
</dbReference>
<evidence type="ECO:0000313" key="8">
    <source>
        <dbReference type="Proteomes" id="UP000032671"/>
    </source>
</evidence>
<evidence type="ECO:0000313" key="9">
    <source>
        <dbReference type="Proteomes" id="UP000321891"/>
    </source>
</evidence>
<feature type="domain" description="RsdA/BaiN/AoA(So)-like insert" evidence="5">
    <location>
        <begin position="212"/>
        <end position="360"/>
    </location>
</feature>
<dbReference type="Gene3D" id="2.40.30.10">
    <property type="entry name" value="Translation factors"/>
    <property type="match status" value="1"/>
</dbReference>
<dbReference type="RefSeq" id="WP_244877649.1">
    <property type="nucleotide sequence ID" value="NZ_BAMV01000017.1"/>
</dbReference>
<organism evidence="6 8">
    <name type="scientific">Acetobacter cibinongensis</name>
    <dbReference type="NCBI Taxonomy" id="146475"/>
    <lineage>
        <taxon>Bacteria</taxon>
        <taxon>Pseudomonadati</taxon>
        <taxon>Pseudomonadota</taxon>
        <taxon>Alphaproteobacteria</taxon>
        <taxon>Acetobacterales</taxon>
        <taxon>Acetobacteraceae</taxon>
        <taxon>Acetobacter</taxon>
    </lineage>
</organism>
<accession>A0A0D6N567</accession>
<dbReference type="InterPro" id="IPR022460">
    <property type="entry name" value="Flavoprotein_PP4765"/>
</dbReference>
<reference evidence="7 9" key="2">
    <citation type="submission" date="2019-07" db="EMBL/GenBank/DDBJ databases">
        <title>Whole genome shotgun sequence of Acetobacter cibinongensis NBRC 16605.</title>
        <authorList>
            <person name="Hosoyama A."/>
            <person name="Uohara A."/>
            <person name="Ohji S."/>
            <person name="Ichikawa N."/>
        </authorList>
    </citation>
    <scope>NUCLEOTIDE SEQUENCE [LARGE SCALE GENOMIC DNA]</scope>
    <source>
        <strain evidence="7 9">NBRC 16605</strain>
    </source>
</reference>
<dbReference type="InterPro" id="IPR036188">
    <property type="entry name" value="FAD/NAD-bd_sf"/>
</dbReference>
<gene>
    <name evidence="6" type="ORF">Abci_017_293</name>
    <name evidence="7" type="ORF">ACI01nite_09970</name>
</gene>
<dbReference type="SUPFAM" id="SSF51905">
    <property type="entry name" value="FAD/NAD(P)-binding domain"/>
    <property type="match status" value="1"/>
</dbReference>
<dbReference type="SUPFAM" id="SSF160996">
    <property type="entry name" value="HI0933 insert domain-like"/>
    <property type="match status" value="1"/>
</dbReference>
<dbReference type="EMBL" id="BJVU01000003">
    <property type="protein sequence ID" value="GEL58395.1"/>
    <property type="molecule type" value="Genomic_DNA"/>
</dbReference>
<keyword evidence="9" id="KW-1185">Reference proteome</keyword>
<dbReference type="Proteomes" id="UP000032671">
    <property type="component" value="Unassembled WGS sequence"/>
</dbReference>
<dbReference type="STRING" id="1231339.Abci_017_293"/>
<dbReference type="AlphaFoldDB" id="A0A0D6N567"/>
<evidence type="ECO:0000256" key="3">
    <source>
        <dbReference type="ARBA" id="ARBA00022827"/>
    </source>
</evidence>
<dbReference type="InterPro" id="IPR004792">
    <property type="entry name" value="BaiN-like"/>
</dbReference>
<dbReference type="PRINTS" id="PR00420">
    <property type="entry name" value="RNGMNOXGNASE"/>
</dbReference>
<evidence type="ECO:0000313" key="6">
    <source>
        <dbReference type="EMBL" id="GAN61109.1"/>
    </source>
</evidence>
<dbReference type="Gene3D" id="3.50.50.60">
    <property type="entry name" value="FAD/NAD(P)-binding domain"/>
    <property type="match status" value="1"/>
</dbReference>
<dbReference type="Gene3D" id="1.10.8.260">
    <property type="entry name" value="HI0933 insert domain-like"/>
    <property type="match status" value="1"/>
</dbReference>
<dbReference type="Pfam" id="PF03486">
    <property type="entry name" value="HI0933_like"/>
    <property type="match status" value="1"/>
</dbReference>
<keyword evidence="3" id="KW-0274">FAD</keyword>
<evidence type="ECO:0000259" key="4">
    <source>
        <dbReference type="Pfam" id="PF03486"/>
    </source>
</evidence>
<dbReference type="InterPro" id="IPR057661">
    <property type="entry name" value="RsdA/BaiN/AoA(So)_Rossmann"/>
</dbReference>
<protein>
    <submittedName>
        <fullName evidence="6">NAD(FAD)-utilizing dehydrogenase</fullName>
    </submittedName>
</protein>
<dbReference type="NCBIfam" id="TIGR00275">
    <property type="entry name" value="aminoacetone oxidase family FAD-binding enzyme"/>
    <property type="match status" value="1"/>
</dbReference>
<evidence type="ECO:0000256" key="2">
    <source>
        <dbReference type="ARBA" id="ARBA00022630"/>
    </source>
</evidence>
<keyword evidence="2" id="KW-0285">Flavoprotein</keyword>
<dbReference type="InterPro" id="IPR023166">
    <property type="entry name" value="BaiN-like_dom_sf"/>
</dbReference>
<name>A0A0D6N567_9PROT</name>
<accession>A0A6N3SM28</accession>
<dbReference type="EMBL" id="BAMV01000017">
    <property type="protein sequence ID" value="GAN61109.1"/>
    <property type="molecule type" value="Genomic_DNA"/>
</dbReference>
<feature type="domain" description="RsdA/BaiN/AoA(So)-like Rossmann fold-like" evidence="4">
    <location>
        <begin position="16"/>
        <end position="412"/>
    </location>
</feature>
<dbReference type="PANTHER" id="PTHR42887:SF1">
    <property type="entry name" value="BLR3961 PROTEIN"/>
    <property type="match status" value="1"/>
</dbReference>
<proteinExistence type="predicted"/>
<comment type="caution">
    <text evidence="6">The sequence shown here is derived from an EMBL/GenBank/DDBJ whole genome shotgun (WGS) entry which is preliminary data.</text>
</comment>
<evidence type="ECO:0000259" key="5">
    <source>
        <dbReference type="Pfam" id="PF22780"/>
    </source>
</evidence>
<evidence type="ECO:0000256" key="1">
    <source>
        <dbReference type="ARBA" id="ARBA00001974"/>
    </source>
</evidence>
<reference evidence="6 8" key="1">
    <citation type="submission" date="2012-11" db="EMBL/GenBank/DDBJ databases">
        <title>Whole genome sequence of Acetobacter cibinongensis 4H-1.</title>
        <authorList>
            <person name="Azuma Y."/>
            <person name="Higashiura N."/>
            <person name="Hirakawa H."/>
            <person name="Matsushita K."/>
        </authorList>
    </citation>
    <scope>NUCLEOTIDE SEQUENCE [LARGE SCALE GENOMIC DNA]</scope>
    <source>
        <strain evidence="6 8">4H-1</strain>
    </source>
</reference>
<dbReference type="Proteomes" id="UP000321891">
    <property type="component" value="Unassembled WGS sequence"/>
</dbReference>
<sequence>MTLNTPPLSPLSQAARVCVVGGGPAGLAAAEVLSAAGCAVQVVEHMPSFGRKLLMAGRGGLNISHSELPDKLLARYGTAAPWLKPALDAWTTDDIREWMSGLGQESFVGSSGRVFPTVMKASPLLRAWLERLRQQGVVLHTRVNWTGWDAAGHPVFAPAQPEGTLPASLQSPYVPDVMVLALGGASWPRLGSTGGWVPALQGQGVAVSPLAPSNCGFQVAWSPAMQERFAGTPLKPIALCFGDQTVRGEIVVTATGLEGGALYALSAALREQSAQHGSATLMLDLRPDLTEQALASRLSTVRPRESLSNRLRKALRLPPVAVALLREAGEVPTTPQALAARLKALPITLTGPQPLARAISTAGGVAQAACTPQFMLAARPGVFVAGEMLDWEAPTGGYLLHACLATGRAAAKGALQWLRDTHA</sequence>
<dbReference type="NCBIfam" id="TIGR03862">
    <property type="entry name" value="flavo_PP4765"/>
    <property type="match status" value="1"/>
</dbReference>
<comment type="cofactor">
    <cofactor evidence="1">
        <name>FAD</name>
        <dbReference type="ChEBI" id="CHEBI:57692"/>
    </cofactor>
</comment>
<evidence type="ECO:0000313" key="7">
    <source>
        <dbReference type="EMBL" id="GEL58395.1"/>
    </source>
</evidence>
<dbReference type="InterPro" id="IPR055178">
    <property type="entry name" value="RsdA/BaiN/AoA(So)-like_dom"/>
</dbReference>